<evidence type="ECO:0000313" key="4">
    <source>
        <dbReference type="Proteomes" id="UP000694888"/>
    </source>
</evidence>
<dbReference type="Pfam" id="PF00722">
    <property type="entry name" value="Glyco_hydro_16"/>
    <property type="match status" value="1"/>
</dbReference>
<evidence type="ECO:0000256" key="2">
    <source>
        <dbReference type="SAM" id="SignalP"/>
    </source>
</evidence>
<evidence type="ECO:0000256" key="1">
    <source>
        <dbReference type="ARBA" id="ARBA00006865"/>
    </source>
</evidence>
<dbReference type="PROSITE" id="PS51762">
    <property type="entry name" value="GH16_2"/>
    <property type="match status" value="1"/>
</dbReference>
<dbReference type="InterPro" id="IPR000757">
    <property type="entry name" value="Beta-glucanase-like"/>
</dbReference>
<protein>
    <submittedName>
        <fullName evidence="5">Beta-1,3-glucan-binding protein isoform X1</fullName>
    </submittedName>
</protein>
<evidence type="ECO:0000313" key="5">
    <source>
        <dbReference type="RefSeq" id="XP_012940630.1"/>
    </source>
</evidence>
<feature type="signal peptide" evidence="2">
    <location>
        <begin position="1"/>
        <end position="17"/>
    </location>
</feature>
<evidence type="ECO:0000259" key="3">
    <source>
        <dbReference type="PROSITE" id="PS51762"/>
    </source>
</evidence>
<dbReference type="InterPro" id="IPR013320">
    <property type="entry name" value="ConA-like_dom_sf"/>
</dbReference>
<sequence length="450" mass="50331">MLRSVVFTLLLLCHVEGASRVLLSLGYVGDSIQLSLKLTGSDAPAARDVTFMYSINGRESTGRAAPVGDEWQYEITLAERSGRFLVSAFAIYNIGGVPHTTAISRADATLNNGVTERRTAPKIPSRQIRGAVVFRDDFNSWNTHNWVPEVSMYGGYSGQFQAYTNDRKNVFTEHGLLYIQPTLTTDDHRFTEASLHTGVMDMQALYGTCTNHANSGCHREGKDGLLPPVMSGRINSVPTLKFGTVEVRARIPRGDWLHPAIWMRPRDDKYGHWPRSGEIDIMESRGNLGYFGIETLLSALHWGPSSDQDGSSKTSTHKRSSNWHSEYHTWKLEWTPTHMLFFVDNQEIMKIDPGSSFWHLGGFHGHNIWSSGGKMAPFDQEFGLTLSVGVGGTGAGIFWDGANYPTPKPWKNDSPTAMEDFWKARSQWRPTWKGRGAALIVDYVEFKSYS</sequence>
<dbReference type="Gene3D" id="2.60.120.200">
    <property type="match status" value="1"/>
</dbReference>
<feature type="domain" description="GH16" evidence="3">
    <location>
        <begin position="165"/>
        <end position="450"/>
    </location>
</feature>
<dbReference type="PANTHER" id="PTHR10963:SF55">
    <property type="entry name" value="GLYCOSIDE HYDROLASE FAMILY 16 PROTEIN"/>
    <property type="match status" value="1"/>
</dbReference>
<comment type="similarity">
    <text evidence="1">Belongs to the glycosyl hydrolase 16 family.</text>
</comment>
<dbReference type="InterPro" id="IPR050546">
    <property type="entry name" value="Glycosyl_Hydrlase_16"/>
</dbReference>
<proteinExistence type="inferred from homology"/>
<keyword evidence="4" id="KW-1185">Reference proteome</keyword>
<dbReference type="PANTHER" id="PTHR10963">
    <property type="entry name" value="GLYCOSYL HYDROLASE-RELATED"/>
    <property type="match status" value="1"/>
</dbReference>
<feature type="chain" id="PRO_5046057812" evidence="2">
    <location>
        <begin position="18"/>
        <end position="450"/>
    </location>
</feature>
<name>A0ABM1A4E6_APLCA</name>
<dbReference type="Proteomes" id="UP000694888">
    <property type="component" value="Unplaced"/>
</dbReference>
<dbReference type="SUPFAM" id="SSF49899">
    <property type="entry name" value="Concanavalin A-like lectins/glucanases"/>
    <property type="match status" value="1"/>
</dbReference>
<dbReference type="RefSeq" id="XP_012940630.1">
    <property type="nucleotide sequence ID" value="XM_013085176.2"/>
</dbReference>
<organism evidence="4 5">
    <name type="scientific">Aplysia californica</name>
    <name type="common">California sea hare</name>
    <dbReference type="NCBI Taxonomy" id="6500"/>
    <lineage>
        <taxon>Eukaryota</taxon>
        <taxon>Metazoa</taxon>
        <taxon>Spiralia</taxon>
        <taxon>Lophotrochozoa</taxon>
        <taxon>Mollusca</taxon>
        <taxon>Gastropoda</taxon>
        <taxon>Heterobranchia</taxon>
        <taxon>Euthyneura</taxon>
        <taxon>Tectipleura</taxon>
        <taxon>Aplysiida</taxon>
        <taxon>Aplysioidea</taxon>
        <taxon>Aplysiidae</taxon>
        <taxon>Aplysia</taxon>
    </lineage>
</organism>
<reference evidence="5" key="1">
    <citation type="submission" date="2025-08" db="UniProtKB">
        <authorList>
            <consortium name="RefSeq"/>
        </authorList>
    </citation>
    <scope>IDENTIFICATION</scope>
</reference>
<keyword evidence="2" id="KW-0732">Signal</keyword>
<dbReference type="GeneID" id="101861522"/>
<accession>A0ABM1A4E6</accession>
<gene>
    <name evidence="5" type="primary">LOC101861522</name>
</gene>